<keyword evidence="3" id="KW-0804">Transcription</keyword>
<name>A0ABQ6VCJ8_9CORY</name>
<dbReference type="Gene3D" id="1.10.10.10">
    <property type="entry name" value="Winged helix-like DNA-binding domain superfamily/Winged helix DNA-binding domain"/>
    <property type="match status" value="1"/>
</dbReference>
<feature type="domain" description="HTH marR-type" evidence="4">
    <location>
        <begin position="1"/>
        <end position="140"/>
    </location>
</feature>
<dbReference type="Proteomes" id="UP000436181">
    <property type="component" value="Unassembled WGS sequence"/>
</dbReference>
<dbReference type="InterPro" id="IPR023187">
    <property type="entry name" value="Tscrpt_reg_MarR-type_CS"/>
</dbReference>
<accession>A0ABQ6VCJ8</accession>
<keyword evidence="1" id="KW-0805">Transcription regulation</keyword>
<dbReference type="SMART" id="SM00347">
    <property type="entry name" value="HTH_MARR"/>
    <property type="match status" value="1"/>
</dbReference>
<sequence>MATTPLEIATRLRPALLRLYLLYFRQTINSQISQAQLSILMILQENGAMRINQIATAESIRMPTASNAVNQLENMDLVTRIRDVSDRRGVRVDLTDRGRAELNNLAVERSEQLATMLETLQPEELEQAEQLVPLIETLLTRFTEHQSKSKQESK</sequence>
<evidence type="ECO:0000313" key="6">
    <source>
        <dbReference type="Proteomes" id="UP000436181"/>
    </source>
</evidence>
<dbReference type="SUPFAM" id="SSF46785">
    <property type="entry name" value="Winged helix' DNA-binding domain"/>
    <property type="match status" value="1"/>
</dbReference>
<dbReference type="InterPro" id="IPR000835">
    <property type="entry name" value="HTH_MarR-typ"/>
</dbReference>
<evidence type="ECO:0000259" key="4">
    <source>
        <dbReference type="PROSITE" id="PS50995"/>
    </source>
</evidence>
<comment type="caution">
    <text evidence="5">The sequence shown here is derived from an EMBL/GenBank/DDBJ whole genome shotgun (WGS) entry which is preliminary data.</text>
</comment>
<organism evidence="5 6">
    <name type="scientific">Corynebacterium zhongnanshanii</name>
    <dbReference type="NCBI Taxonomy" id="2768834"/>
    <lineage>
        <taxon>Bacteria</taxon>
        <taxon>Bacillati</taxon>
        <taxon>Actinomycetota</taxon>
        <taxon>Actinomycetes</taxon>
        <taxon>Mycobacteriales</taxon>
        <taxon>Corynebacteriaceae</taxon>
        <taxon>Corynebacterium</taxon>
    </lineage>
</organism>
<dbReference type="InterPro" id="IPR036390">
    <property type="entry name" value="WH_DNA-bd_sf"/>
</dbReference>
<proteinExistence type="predicted"/>
<dbReference type="RefSeq" id="WP_151842791.1">
    <property type="nucleotide sequence ID" value="NZ_CP061033.1"/>
</dbReference>
<keyword evidence="6" id="KW-1185">Reference proteome</keyword>
<dbReference type="InterPro" id="IPR052526">
    <property type="entry name" value="HTH-type_Bedaq_tolerance"/>
</dbReference>
<dbReference type="Pfam" id="PF01047">
    <property type="entry name" value="MarR"/>
    <property type="match status" value="1"/>
</dbReference>
<evidence type="ECO:0000256" key="2">
    <source>
        <dbReference type="ARBA" id="ARBA00023125"/>
    </source>
</evidence>
<evidence type="ECO:0000313" key="5">
    <source>
        <dbReference type="EMBL" id="KAB3519203.1"/>
    </source>
</evidence>
<evidence type="ECO:0000256" key="3">
    <source>
        <dbReference type="ARBA" id="ARBA00023163"/>
    </source>
</evidence>
<keyword evidence="2" id="KW-0238">DNA-binding</keyword>
<protein>
    <submittedName>
        <fullName evidence="5">MarR family transcriptional regulator</fullName>
    </submittedName>
</protein>
<dbReference type="PROSITE" id="PS50995">
    <property type="entry name" value="HTH_MARR_2"/>
    <property type="match status" value="1"/>
</dbReference>
<dbReference type="PANTHER" id="PTHR39515:SF2">
    <property type="entry name" value="HTH-TYPE TRANSCRIPTIONAL REGULATOR RV0880"/>
    <property type="match status" value="1"/>
</dbReference>
<evidence type="ECO:0000256" key="1">
    <source>
        <dbReference type="ARBA" id="ARBA00023015"/>
    </source>
</evidence>
<dbReference type="InterPro" id="IPR036388">
    <property type="entry name" value="WH-like_DNA-bd_sf"/>
</dbReference>
<reference evidence="5 6" key="1">
    <citation type="submission" date="2019-10" db="EMBL/GenBank/DDBJ databases">
        <title>Corynebacterium sp novel species isolated from the respiratory tract of Marmot.</title>
        <authorList>
            <person name="Zhang G."/>
        </authorList>
    </citation>
    <scope>NUCLEOTIDE SEQUENCE [LARGE SCALE GENOMIC DNA]</scope>
    <source>
        <strain evidence="5 6">336</strain>
    </source>
</reference>
<dbReference type="EMBL" id="WBZJ01000004">
    <property type="protein sequence ID" value="KAB3519203.1"/>
    <property type="molecule type" value="Genomic_DNA"/>
</dbReference>
<gene>
    <name evidence="5" type="ORF">F8377_09430</name>
</gene>
<dbReference type="PROSITE" id="PS01117">
    <property type="entry name" value="HTH_MARR_1"/>
    <property type="match status" value="1"/>
</dbReference>
<dbReference type="PANTHER" id="PTHR39515">
    <property type="entry name" value="CONSERVED PROTEIN"/>
    <property type="match status" value="1"/>
</dbReference>